<keyword evidence="8" id="KW-1185">Reference proteome</keyword>
<dbReference type="Pfam" id="PF12838">
    <property type="entry name" value="Fer4_7"/>
    <property type="match status" value="1"/>
</dbReference>
<evidence type="ECO:0000256" key="1">
    <source>
        <dbReference type="ARBA" id="ARBA00022485"/>
    </source>
</evidence>
<dbReference type="GO" id="GO:0051539">
    <property type="term" value="F:4 iron, 4 sulfur cluster binding"/>
    <property type="evidence" value="ECO:0007669"/>
    <property type="project" value="UniProtKB-KW"/>
</dbReference>
<dbReference type="Proteomes" id="UP000005096">
    <property type="component" value="Chromosome"/>
</dbReference>
<dbReference type="InterPro" id="IPR000014">
    <property type="entry name" value="PAS"/>
</dbReference>
<evidence type="ECO:0000313" key="7">
    <source>
        <dbReference type="EMBL" id="EFQ24714.1"/>
    </source>
</evidence>
<keyword evidence="4" id="KW-0411">Iron-sulfur</keyword>
<dbReference type="PANTHER" id="PTHR11615">
    <property type="entry name" value="NITRATE, FORMATE, IRON DEHYDROGENASE"/>
    <property type="match status" value="1"/>
</dbReference>
<dbReference type="InterPro" id="IPR009016">
    <property type="entry name" value="Fe_hydrogenase"/>
</dbReference>
<evidence type="ECO:0000259" key="5">
    <source>
        <dbReference type="PROSITE" id="PS51379"/>
    </source>
</evidence>
<dbReference type="InterPro" id="IPR017896">
    <property type="entry name" value="4Fe4S_Fe-S-bd"/>
</dbReference>
<dbReference type="Gene3D" id="3.30.70.20">
    <property type="match status" value="1"/>
</dbReference>
<dbReference type="Pfam" id="PF13188">
    <property type="entry name" value="PAS_8"/>
    <property type="match status" value="1"/>
</dbReference>
<dbReference type="PaxDb" id="584708-Apau_2307"/>
<dbReference type="SUPFAM" id="SSF55785">
    <property type="entry name" value="PYP-like sensor domain (PAS domain)"/>
    <property type="match status" value="1"/>
</dbReference>
<keyword evidence="1" id="KW-0004">4Fe-4S</keyword>
<dbReference type="PROSITE" id="PS51656">
    <property type="entry name" value="4FE4S"/>
    <property type="match status" value="1"/>
</dbReference>
<name>E3CZT2_9BACT</name>
<dbReference type="STRING" id="584708.Apau_2307"/>
<feature type="domain" description="4Fe-4S" evidence="6">
    <location>
        <begin position="354"/>
        <end position="416"/>
    </location>
</feature>
<dbReference type="eggNOG" id="COG1145">
    <property type="taxonomic scope" value="Bacteria"/>
</dbReference>
<evidence type="ECO:0000313" key="8">
    <source>
        <dbReference type="Proteomes" id="UP000005096"/>
    </source>
</evidence>
<accession>E3CZT2</accession>
<dbReference type="OrthoDB" id="9798098at2"/>
<reference evidence="7 8" key="1">
    <citation type="journal article" date="2010" name="Stand. Genomic Sci.">
        <title>Non-contiguous finished genome sequence of Aminomonas paucivorans type strain (GLU-3).</title>
        <authorList>
            <person name="Pitluck S."/>
            <person name="Yasawong M."/>
            <person name="Held B."/>
            <person name="Lapidus A."/>
            <person name="Nolan M."/>
            <person name="Copeland A."/>
            <person name="Lucas S."/>
            <person name="Del Rio T.G."/>
            <person name="Tice H."/>
            <person name="Cheng J.F."/>
            <person name="Chertkov O."/>
            <person name="Goodwin L."/>
            <person name="Tapia R."/>
            <person name="Han C."/>
            <person name="Liolios K."/>
            <person name="Ivanova N."/>
            <person name="Mavromatis K."/>
            <person name="Ovchinnikova G."/>
            <person name="Pati A."/>
            <person name="Chen A."/>
            <person name="Palaniappan K."/>
            <person name="Land M."/>
            <person name="Hauser L."/>
            <person name="Chang Y.J."/>
            <person name="Jeffries C.D."/>
            <person name="Pukall R."/>
            <person name="Spring S."/>
            <person name="Rohde M."/>
            <person name="Sikorski J."/>
            <person name="Goker M."/>
            <person name="Woyke T."/>
            <person name="Bristow J."/>
            <person name="Eisen J.A."/>
            <person name="Markowitz V."/>
            <person name="Hugenholtz P."/>
            <person name="Kyrpides N.C."/>
            <person name="Klenk H.P."/>
        </authorList>
    </citation>
    <scope>NUCLEOTIDE SEQUENCE [LARGE SCALE GENOMIC DNA]</scope>
    <source>
        <strain evidence="7 8">DSM 12260</strain>
    </source>
</reference>
<feature type="domain" description="4Fe-4S ferredoxin-type" evidence="5">
    <location>
        <begin position="5"/>
        <end position="33"/>
    </location>
</feature>
<dbReference type="InterPro" id="IPR035965">
    <property type="entry name" value="PAS-like_dom_sf"/>
</dbReference>
<dbReference type="InterPro" id="IPR007202">
    <property type="entry name" value="4Fe-4S_dom"/>
</dbReference>
<evidence type="ECO:0000259" key="6">
    <source>
        <dbReference type="PROSITE" id="PS51656"/>
    </source>
</evidence>
<gene>
    <name evidence="7" type="ORF">Apau_2307</name>
</gene>
<dbReference type="InterPro" id="IPR004108">
    <property type="entry name" value="Fe_hydrogenase_lsu_C"/>
</dbReference>
<dbReference type="HOGENOM" id="CLU_027268_0_0_0"/>
<proteinExistence type="predicted"/>
<dbReference type="Pfam" id="PF04060">
    <property type="entry name" value="FeS"/>
    <property type="match status" value="1"/>
</dbReference>
<protein>
    <submittedName>
        <fullName evidence="7">Fe-S cluster domain protein</fullName>
    </submittedName>
</protein>
<dbReference type="Gene3D" id="3.40.950.10">
    <property type="entry name" value="Fe-only Hydrogenase (Larger Subunit), Chain L, domain 3"/>
    <property type="match status" value="1"/>
</dbReference>
<feature type="domain" description="4Fe-4S ferredoxin-type" evidence="5">
    <location>
        <begin position="34"/>
        <end position="63"/>
    </location>
</feature>
<sequence length="576" mass="63017">MDRVFPVYTQTNNCHDCFKCLRQCPVKAIRLEEGHARVLPELCVSCGLCVEVCPAKAKCIRDDRSRVEELLASGRTVVVSLAPSWVGEFPDLPAGSLVAALEALGFAGVGETALGAQEVSASTARLLQDVPPGLYLSTACPASVEYVEKYLPDLVGSLTPLPSPLRAHAGLLREALGAETAVVFVGPCVAKKREADRWPREVEASLTFDDLYRWLEERGLDPWSLPPTGRFLLREAEEGALYPVEGGMTETLRAQGGLERVRFATVSGLEALRISLQGLDPGSLDVPCFLECLACPGGCVNGPGSRATTPVLWRRAQVEGHAQVPEAPIRRLPTLELHQAYVSCPEDVEEPGEDAIRLALRQVGKVSREDELNCGGCGYDTCRAFARALVLGRAEPSMCVSHMRNQAQRKANALLRCMPSGVVIVDRDLNIVECNEHFAVLFGEDALLAYRACEGLKGARLDRIVPFPDLFRATLETGEDLHLDLLRHKDQLFDLTLFPIDPGQTVGGVVMDVTHREIKREQIAQRAEEVIRRNLSTVQEIACRLGEHMAETEMLLRSIAEGYADPRTREGGADRP</sequence>
<dbReference type="RefSeq" id="WP_006301959.1">
    <property type="nucleotide sequence ID" value="NZ_CM001022.1"/>
</dbReference>
<dbReference type="InterPro" id="IPR017900">
    <property type="entry name" value="4Fe4S_Fe_S_CS"/>
</dbReference>
<organism evidence="7 8">
    <name type="scientific">Aminomonas paucivorans DSM 12260</name>
    <dbReference type="NCBI Taxonomy" id="584708"/>
    <lineage>
        <taxon>Bacteria</taxon>
        <taxon>Thermotogati</taxon>
        <taxon>Synergistota</taxon>
        <taxon>Synergistia</taxon>
        <taxon>Synergistales</taxon>
        <taxon>Synergistaceae</taxon>
        <taxon>Aminomonas</taxon>
    </lineage>
</organism>
<dbReference type="AlphaFoldDB" id="E3CZT2"/>
<evidence type="ECO:0000256" key="4">
    <source>
        <dbReference type="ARBA" id="ARBA00023014"/>
    </source>
</evidence>
<dbReference type="Gene3D" id="1.10.15.40">
    <property type="entry name" value="Electron transport complex subunit B, putative Fe-S cluster"/>
    <property type="match status" value="1"/>
</dbReference>
<keyword evidence="3" id="KW-0408">Iron</keyword>
<dbReference type="InterPro" id="IPR050340">
    <property type="entry name" value="Cytosolic_Fe-S_CAF"/>
</dbReference>
<dbReference type="GO" id="GO:0046872">
    <property type="term" value="F:metal ion binding"/>
    <property type="evidence" value="ECO:0007669"/>
    <property type="project" value="UniProtKB-KW"/>
</dbReference>
<dbReference type="CDD" id="cd00130">
    <property type="entry name" value="PAS"/>
    <property type="match status" value="1"/>
</dbReference>
<dbReference type="eggNOG" id="COG4624">
    <property type="taxonomic scope" value="Bacteria"/>
</dbReference>
<dbReference type="PROSITE" id="PS51379">
    <property type="entry name" value="4FE4S_FER_2"/>
    <property type="match status" value="2"/>
</dbReference>
<evidence type="ECO:0000256" key="2">
    <source>
        <dbReference type="ARBA" id="ARBA00022723"/>
    </source>
</evidence>
<dbReference type="Pfam" id="PF02906">
    <property type="entry name" value="Fe_hyd_lg_C"/>
    <property type="match status" value="1"/>
</dbReference>
<dbReference type="SUPFAM" id="SSF53920">
    <property type="entry name" value="Fe-only hydrogenase"/>
    <property type="match status" value="1"/>
</dbReference>
<dbReference type="SUPFAM" id="SSF54862">
    <property type="entry name" value="4Fe-4S ferredoxins"/>
    <property type="match status" value="1"/>
</dbReference>
<dbReference type="EMBL" id="CM001022">
    <property type="protein sequence ID" value="EFQ24714.1"/>
    <property type="molecule type" value="Genomic_DNA"/>
</dbReference>
<dbReference type="Gene3D" id="3.30.450.20">
    <property type="entry name" value="PAS domain"/>
    <property type="match status" value="1"/>
</dbReference>
<keyword evidence="2" id="KW-0479">Metal-binding</keyword>
<evidence type="ECO:0000256" key="3">
    <source>
        <dbReference type="ARBA" id="ARBA00023004"/>
    </source>
</evidence>
<dbReference type="PROSITE" id="PS00198">
    <property type="entry name" value="4FE4S_FER_1"/>
    <property type="match status" value="1"/>
</dbReference>